<feature type="region of interest" description="Disordered" evidence="1">
    <location>
        <begin position="1"/>
        <end position="21"/>
    </location>
</feature>
<dbReference type="RefSeq" id="WP_380537464.1">
    <property type="nucleotide sequence ID" value="NZ_JBHFAB010000013.1"/>
</dbReference>
<sequence length="134" mass="15223">MTTGRRPIGPDEQRLSLGWPEGWVPPGLHPDQWAELPGRGREAVYTALVEQAWRDLATQMNRLRDLGQCPSMAHSDRTGPAGILVGYDRRLENEPGQGWRVVYNESIPLGDLYLEDLRPHREMPSELDKRSDIP</sequence>
<reference evidence="2 3" key="1">
    <citation type="submission" date="2024-09" db="EMBL/GenBank/DDBJ databases">
        <authorList>
            <person name="Lee S.D."/>
        </authorList>
    </citation>
    <scope>NUCLEOTIDE SEQUENCE [LARGE SCALE GENOMIC DNA]</scope>
    <source>
        <strain evidence="2 3">N8-3</strain>
    </source>
</reference>
<dbReference type="EMBL" id="JBHFAB010000013">
    <property type="protein sequence ID" value="MFC1418668.1"/>
    <property type="molecule type" value="Genomic_DNA"/>
</dbReference>
<proteinExistence type="predicted"/>
<keyword evidence="3" id="KW-1185">Reference proteome</keyword>
<accession>A0ABV6VY79</accession>
<organism evidence="2 3">
    <name type="scientific">Streptacidiphilus cavernicola</name>
    <dbReference type="NCBI Taxonomy" id="3342716"/>
    <lineage>
        <taxon>Bacteria</taxon>
        <taxon>Bacillati</taxon>
        <taxon>Actinomycetota</taxon>
        <taxon>Actinomycetes</taxon>
        <taxon>Kitasatosporales</taxon>
        <taxon>Streptomycetaceae</taxon>
        <taxon>Streptacidiphilus</taxon>
    </lineage>
</organism>
<evidence type="ECO:0000313" key="3">
    <source>
        <dbReference type="Proteomes" id="UP001592531"/>
    </source>
</evidence>
<dbReference type="Proteomes" id="UP001592531">
    <property type="component" value="Unassembled WGS sequence"/>
</dbReference>
<gene>
    <name evidence="2" type="ORF">ACEZDE_18820</name>
</gene>
<evidence type="ECO:0000256" key="1">
    <source>
        <dbReference type="SAM" id="MobiDB-lite"/>
    </source>
</evidence>
<name>A0ABV6VY79_9ACTN</name>
<protein>
    <submittedName>
        <fullName evidence="2">Uncharacterized protein</fullName>
    </submittedName>
</protein>
<evidence type="ECO:0000313" key="2">
    <source>
        <dbReference type="EMBL" id="MFC1418668.1"/>
    </source>
</evidence>
<comment type="caution">
    <text evidence="2">The sequence shown here is derived from an EMBL/GenBank/DDBJ whole genome shotgun (WGS) entry which is preliminary data.</text>
</comment>